<evidence type="ECO:0000256" key="9">
    <source>
        <dbReference type="SAM" id="MobiDB-lite"/>
    </source>
</evidence>
<feature type="region of interest" description="Disordered" evidence="9">
    <location>
        <begin position="264"/>
        <end position="395"/>
    </location>
</feature>
<keyword evidence="3" id="KW-0479">Metal-binding</keyword>
<dbReference type="PANTHER" id="PTHR14167:SF84">
    <property type="entry name" value="E3 UBIQUITIN-PROTEIN LIGASE SH3RF2 ISOFORM X1"/>
    <property type="match status" value="1"/>
</dbReference>
<dbReference type="InterPro" id="IPR001452">
    <property type="entry name" value="SH3_domain"/>
</dbReference>
<dbReference type="GO" id="GO:0032436">
    <property type="term" value="P:positive regulation of proteasomal ubiquitin-dependent protein catabolic process"/>
    <property type="evidence" value="ECO:0007669"/>
    <property type="project" value="TreeGrafter"/>
</dbReference>
<feature type="region of interest" description="Disordered" evidence="9">
    <location>
        <begin position="653"/>
        <end position="674"/>
    </location>
</feature>
<evidence type="ECO:0000313" key="12">
    <source>
        <dbReference type="EMBL" id="KAG9281222.1"/>
    </source>
</evidence>
<gene>
    <name evidence="12" type="primary">SH3RF2</name>
    <name evidence="12" type="ORF">AMEX_G4011</name>
</gene>
<evidence type="ECO:0000256" key="6">
    <source>
        <dbReference type="ARBA" id="ARBA00022843"/>
    </source>
</evidence>
<dbReference type="Pfam" id="PF14604">
    <property type="entry name" value="SH3_9"/>
    <property type="match status" value="1"/>
</dbReference>
<dbReference type="Pfam" id="PF00018">
    <property type="entry name" value="SH3_1"/>
    <property type="match status" value="2"/>
</dbReference>
<feature type="region of interest" description="Disordered" evidence="9">
    <location>
        <begin position="509"/>
        <end position="570"/>
    </location>
</feature>
<dbReference type="InterPro" id="IPR013083">
    <property type="entry name" value="Znf_RING/FYVE/PHD"/>
</dbReference>
<dbReference type="InterPro" id="IPR001841">
    <property type="entry name" value="Znf_RING"/>
</dbReference>
<evidence type="ECO:0000256" key="3">
    <source>
        <dbReference type="ARBA" id="ARBA00022723"/>
    </source>
</evidence>
<dbReference type="OrthoDB" id="2163411at2759"/>
<comment type="caution">
    <text evidence="12">The sequence shown here is derived from an EMBL/GenBank/DDBJ whole genome shotgun (WGS) entry which is preliminary data.</text>
</comment>
<keyword evidence="6" id="KW-0832">Ubl conjugation</keyword>
<keyword evidence="2 8" id="KW-0728">SH3 domain</keyword>
<evidence type="ECO:0000256" key="1">
    <source>
        <dbReference type="ARBA" id="ARBA00008649"/>
    </source>
</evidence>
<feature type="compositionally biased region" description="Low complexity" evidence="9">
    <location>
        <begin position="336"/>
        <end position="345"/>
    </location>
</feature>
<organism evidence="12 13">
    <name type="scientific">Astyanax mexicanus</name>
    <name type="common">Blind cave fish</name>
    <name type="synonym">Astyanax fasciatus mexicanus</name>
    <dbReference type="NCBI Taxonomy" id="7994"/>
    <lineage>
        <taxon>Eukaryota</taxon>
        <taxon>Metazoa</taxon>
        <taxon>Chordata</taxon>
        <taxon>Craniata</taxon>
        <taxon>Vertebrata</taxon>
        <taxon>Euteleostomi</taxon>
        <taxon>Actinopterygii</taxon>
        <taxon>Neopterygii</taxon>
        <taxon>Teleostei</taxon>
        <taxon>Ostariophysi</taxon>
        <taxon>Characiformes</taxon>
        <taxon>Characoidei</taxon>
        <taxon>Acestrorhamphidae</taxon>
        <taxon>Acestrorhamphinae</taxon>
        <taxon>Astyanax</taxon>
    </lineage>
</organism>
<dbReference type="GeneID" id="103030823"/>
<dbReference type="GO" id="GO:0043066">
    <property type="term" value="P:negative regulation of apoptotic process"/>
    <property type="evidence" value="ECO:0007669"/>
    <property type="project" value="TreeGrafter"/>
</dbReference>
<dbReference type="PROSITE" id="PS50089">
    <property type="entry name" value="ZF_RING_2"/>
    <property type="match status" value="1"/>
</dbReference>
<protein>
    <submittedName>
        <fullName evidence="12">Putative E3 ubiquitin-protein ligase SH3RF2</fullName>
    </submittedName>
</protein>
<evidence type="ECO:0000313" key="13">
    <source>
        <dbReference type="Proteomes" id="UP000752171"/>
    </source>
</evidence>
<feature type="compositionally biased region" description="Polar residues" evidence="9">
    <location>
        <begin position="294"/>
        <end position="310"/>
    </location>
</feature>
<dbReference type="PRINTS" id="PR00499">
    <property type="entry name" value="P67PHOX"/>
</dbReference>
<dbReference type="GO" id="GO:0008270">
    <property type="term" value="F:zinc ion binding"/>
    <property type="evidence" value="ECO:0007669"/>
    <property type="project" value="UniProtKB-KW"/>
</dbReference>
<evidence type="ECO:0000259" key="10">
    <source>
        <dbReference type="PROSITE" id="PS50002"/>
    </source>
</evidence>
<accession>A0A8T2MHE4</accession>
<evidence type="ECO:0000256" key="5">
    <source>
        <dbReference type="ARBA" id="ARBA00022833"/>
    </source>
</evidence>
<feature type="compositionally biased region" description="Polar residues" evidence="9">
    <location>
        <begin position="655"/>
        <end position="674"/>
    </location>
</feature>
<keyword evidence="5" id="KW-0862">Zinc</keyword>
<comment type="similarity">
    <text evidence="1">Belongs to the SH3RF family.</text>
</comment>
<feature type="domain" description="SH3" evidence="10">
    <location>
        <begin position="736"/>
        <end position="797"/>
    </location>
</feature>
<feature type="compositionally biased region" description="Basic and acidic residues" evidence="9">
    <location>
        <begin position="272"/>
        <end position="286"/>
    </location>
</feature>
<proteinExistence type="inferred from homology"/>
<dbReference type="InterPro" id="IPR036028">
    <property type="entry name" value="SH3-like_dom_sf"/>
</dbReference>
<dbReference type="PANTHER" id="PTHR14167">
    <property type="entry name" value="SH3 DOMAIN-CONTAINING"/>
    <property type="match status" value="1"/>
</dbReference>
<dbReference type="Proteomes" id="UP000752171">
    <property type="component" value="Unassembled WGS sequence"/>
</dbReference>
<sequence>MHFATASGAWSLEEEDHVEDVGVLDLLECPLCMEPLEVTAKVLPCQHTFCKPCLLRLESSSPSRLPICCPECRAPLSGRVEDLPTNLLLARLIQGLQRERLTTPRNRGGVCVSSTAQDGSVVEVLQPVQQQTDQSTQGVLAKASYNYQSNGPGELAMKSGDIAGLRWRADENWWHADAKGSGGVIPTKMVQVLSDQAQPVALCRALYDFDVNRLDPEDRKECLPFLKGDLISVIKRVDENWCEGRLRDRVGIFPLQFTEPNPTALKLLGRGKGVDGAESRPQDTRQSRGRRRVSATTRPPQVSLLNSLNSRPVYGHAQSQHPQYSGPAAPPPPPAQGKAAQLGPASKQRTGGSARRSLSKGERKMNGEAPPTITMALINPQAPPPPPESKQSSTQQLSISVCAALYSYSPHRPEELELRKGEMVGVYGKFKEGWLRGLSLRTGKVGILPANYVTPVLRTSARFLEQPKPAAPIASAPVSTKRYTHQKPQAVVLALDKVKTDGTSAAPVIAMPPQPAVSSGGASRAPQAGGKPGWDTVRRAFQPSHRGSPHRNSYHSQSAAQSFQPPPQDLGQIYGFGRSPVLPRKRNGLFTNPMKPQHWTSEGLTPSGGGYYTMDAKYSLPKETSTSPQSILVKPDSYKYNTEKPVKTVRFSTEELPQTTPRLSSLSSGTQIMGNSQSSSAALEHWNPSAILGRDGSTSVLKDTKTLLQRKGPAQNHSTVDGLPLTIKPPIINSQSSPSRHRVLMGYNAQTDAELNLLEGELVLVQRPRLDGRVLVTQEITGRTGLFRNSILDILDKVV</sequence>
<dbReference type="InterPro" id="IPR050384">
    <property type="entry name" value="Endophilin_SH3RF"/>
</dbReference>
<dbReference type="EMBL" id="JAICCE010000002">
    <property type="protein sequence ID" value="KAG9281222.1"/>
    <property type="molecule type" value="Genomic_DNA"/>
</dbReference>
<dbReference type="PRINTS" id="PR00452">
    <property type="entry name" value="SH3DOMAIN"/>
</dbReference>
<evidence type="ECO:0000256" key="7">
    <source>
        <dbReference type="PROSITE-ProRule" id="PRU00175"/>
    </source>
</evidence>
<evidence type="ECO:0000256" key="2">
    <source>
        <dbReference type="ARBA" id="ARBA00022443"/>
    </source>
</evidence>
<evidence type="ECO:0000259" key="11">
    <source>
        <dbReference type="PROSITE" id="PS50089"/>
    </source>
</evidence>
<evidence type="ECO:0000256" key="8">
    <source>
        <dbReference type="PROSITE-ProRule" id="PRU00192"/>
    </source>
</evidence>
<dbReference type="SMART" id="SM00326">
    <property type="entry name" value="SH3"/>
    <property type="match status" value="4"/>
</dbReference>
<dbReference type="InterPro" id="IPR017907">
    <property type="entry name" value="Znf_RING_CS"/>
</dbReference>
<name>A0A8T2MHE4_ASTMX</name>
<feature type="domain" description="RING-type" evidence="11">
    <location>
        <begin position="29"/>
        <end position="73"/>
    </location>
</feature>
<feature type="domain" description="SH3" evidence="10">
    <location>
        <begin position="198"/>
        <end position="263"/>
    </location>
</feature>
<dbReference type="Pfam" id="PF00097">
    <property type="entry name" value="zf-C3HC4"/>
    <property type="match status" value="1"/>
</dbReference>
<dbReference type="PROSITE" id="PS00518">
    <property type="entry name" value="ZF_RING_1"/>
    <property type="match status" value="1"/>
</dbReference>
<dbReference type="AlphaFoldDB" id="A0A8T2MHE4"/>
<keyword evidence="4 7" id="KW-0863">Zinc-finger</keyword>
<dbReference type="SUPFAM" id="SSF50044">
    <property type="entry name" value="SH3-domain"/>
    <property type="match status" value="4"/>
</dbReference>
<dbReference type="CDD" id="cd11787">
    <property type="entry name" value="SH3_SH3RF_2"/>
    <property type="match status" value="1"/>
</dbReference>
<dbReference type="CTD" id="153769"/>
<dbReference type="GO" id="GO:0046330">
    <property type="term" value="P:positive regulation of JNK cascade"/>
    <property type="evidence" value="ECO:0007669"/>
    <property type="project" value="TreeGrafter"/>
</dbReference>
<feature type="domain" description="SH3" evidence="10">
    <location>
        <begin position="397"/>
        <end position="458"/>
    </location>
</feature>
<dbReference type="GO" id="GO:0061630">
    <property type="term" value="F:ubiquitin protein ligase activity"/>
    <property type="evidence" value="ECO:0007669"/>
    <property type="project" value="TreeGrafter"/>
</dbReference>
<dbReference type="Gene3D" id="3.30.40.10">
    <property type="entry name" value="Zinc/RING finger domain, C3HC4 (zinc finger)"/>
    <property type="match status" value="1"/>
</dbReference>
<dbReference type="KEGG" id="amex:103030823"/>
<dbReference type="Gene3D" id="2.30.30.40">
    <property type="entry name" value="SH3 Domains"/>
    <property type="match status" value="4"/>
</dbReference>
<dbReference type="GO" id="GO:0016567">
    <property type="term" value="P:protein ubiquitination"/>
    <property type="evidence" value="ECO:0007669"/>
    <property type="project" value="TreeGrafter"/>
</dbReference>
<dbReference type="InterPro" id="IPR018957">
    <property type="entry name" value="Znf_C3HC4_RING-type"/>
</dbReference>
<dbReference type="SUPFAM" id="SSF57850">
    <property type="entry name" value="RING/U-box"/>
    <property type="match status" value="1"/>
</dbReference>
<evidence type="ECO:0000256" key="4">
    <source>
        <dbReference type="ARBA" id="ARBA00022771"/>
    </source>
</evidence>
<dbReference type="SMART" id="SM00184">
    <property type="entry name" value="RING"/>
    <property type="match status" value="1"/>
</dbReference>
<reference evidence="12 13" key="1">
    <citation type="submission" date="2021-07" db="EMBL/GenBank/DDBJ databases">
        <authorList>
            <person name="Imarazene B."/>
            <person name="Zahm M."/>
            <person name="Klopp C."/>
            <person name="Cabau C."/>
            <person name="Beille S."/>
            <person name="Jouanno E."/>
            <person name="Castinel A."/>
            <person name="Lluch J."/>
            <person name="Gil L."/>
            <person name="Kuchtly C."/>
            <person name="Lopez Roques C."/>
            <person name="Donnadieu C."/>
            <person name="Parrinello H."/>
            <person name="Journot L."/>
            <person name="Du K."/>
            <person name="Schartl M."/>
            <person name="Retaux S."/>
            <person name="Guiguen Y."/>
        </authorList>
    </citation>
    <scope>NUCLEOTIDE SEQUENCE [LARGE SCALE GENOMIC DNA]</scope>
    <source>
        <strain evidence="12">Pach_M1</strain>
        <tissue evidence="12">Testis</tissue>
    </source>
</reference>
<dbReference type="PROSITE" id="PS50002">
    <property type="entry name" value="SH3"/>
    <property type="match status" value="3"/>
</dbReference>